<dbReference type="Proteomes" id="UP000007881">
    <property type="component" value="Chromosome"/>
</dbReference>
<feature type="transmembrane region" description="Helical" evidence="1">
    <location>
        <begin position="463"/>
        <end position="484"/>
    </location>
</feature>
<dbReference type="Gene3D" id="3.30.70.1430">
    <property type="entry name" value="Multidrug efflux transporter AcrB pore domain"/>
    <property type="match status" value="2"/>
</dbReference>
<dbReference type="InterPro" id="IPR001036">
    <property type="entry name" value="Acrflvin-R"/>
</dbReference>
<dbReference type="GO" id="GO:0005886">
    <property type="term" value="C:plasma membrane"/>
    <property type="evidence" value="ECO:0007669"/>
    <property type="project" value="TreeGrafter"/>
</dbReference>
<dbReference type="HOGENOM" id="CLU_002755_1_2_0"/>
<dbReference type="SUPFAM" id="SSF82866">
    <property type="entry name" value="Multidrug efflux transporter AcrB transmembrane domain"/>
    <property type="match status" value="2"/>
</dbReference>
<feature type="transmembrane region" description="Helical" evidence="1">
    <location>
        <begin position="1137"/>
        <end position="1163"/>
    </location>
</feature>
<dbReference type="GO" id="GO:0042910">
    <property type="term" value="F:xenobiotic transmembrane transporter activity"/>
    <property type="evidence" value="ECO:0007669"/>
    <property type="project" value="TreeGrafter"/>
</dbReference>
<dbReference type="InterPro" id="IPR027463">
    <property type="entry name" value="AcrB_DN_DC_subdom"/>
</dbReference>
<feature type="transmembrane region" description="Helical" evidence="1">
    <location>
        <begin position="438"/>
        <end position="457"/>
    </location>
</feature>
<name>I0IFE8_PHYMF</name>
<dbReference type="eggNOG" id="COG0841">
    <property type="taxonomic scope" value="Bacteria"/>
</dbReference>
<dbReference type="PRINTS" id="PR00702">
    <property type="entry name" value="ACRIFLAVINRP"/>
</dbReference>
<feature type="transmembrane region" description="Helical" evidence="1">
    <location>
        <begin position="1108"/>
        <end position="1125"/>
    </location>
</feature>
<feature type="transmembrane region" description="Helical" evidence="1">
    <location>
        <begin position="1057"/>
        <end position="1077"/>
    </location>
</feature>
<sequence length="1173" mass="123663">MSHTATPHAGTGAGPIGFAVGNPIKVAVGVILLLLFGVLAFRAIPVQLTPDVDPTMITVSTEWTGTAPEEVEREIIEPQEDVLKNVRNLFKMQATASQGQAEIELEFTVGTDLDAAYGEVSDALREVSDYPDDADEPTITRGEAGAGSPVAWMLLTADDPAFNLQGLGDPAEERIKPFFERVDGVSEVRVYGGREREVHVDFDPARLAQRGVTVEDLGRALSGENTNVSAGDLQEGRYDVRVRTVGRYDELEQVERTVVAYDEAGGPIRVRDFAEVSLGYAKRRGFVRSRGQIALAFPVYKEPGANVIAVLEEVRSRLGEMNDEVLPAIAQGVARQNDLERVPVLRLEQVYDETIYINDALALVQNNLVVGGVLAVVALLVFLEWGRRRKLVLWSVPTLVALMILTRVVPGGWPLMAVAVLLLAVLVVVLARARPTLIIALSIPICVIGTFVVMVALGRNINVISLAGLAFATGMVVDNGIVVLENIDRHLQLSGPDGRPKSPIRASLDGASEVWGAVLASTLTTLAVFLPVLTVAGEAGQLFRDIAIALSAAVALSLVVGITVIPAASARLLRRRTDLEQAPAGEPNGGVFGRLAAGFSERIVGLMQPTRTGVAARVAILSVVTAGSLLGAWLLMPPTDYLPRGNKNLVFGIVLTPPGYNVDTAERIGRAAESVVEPFWEATTAQEAAELTPPVNRLFGAPATGAPPVDNYFFVSFGSAVFNGATSQDKNSVAPLQGLLSAATTGPWGLGFAEQSSLFGRGAAGSRQIDVEVSATQLDEVTAAASSLLGAARELYGFTAVRPDPGNFDRQSRELRVELDRVKAAELGVDVENLGRAVAAMVDGVIVGEYRLFGESIDLRARRLGVEPKPGDGPTEPVTVEALSALPIAYRTATGETGSIPLGAIAAVSRTLAPQTIRRIEERRAVVLSVVPPAEVPLGEATAAIQKAVAGLREAGAIAATVEVRLAGSAGKLAEVRDAMVGTLGGDDAGVLGAVAGLLSSRLLLALLVTYLLMAALFESFLYPLVVLFAVPLAAVGGFIGLGVVHHLDPTQQLDTLTMLGFIILIGVVVNNAILIVHQSLNFQRGAEGPPMDARSAIGQSVRTRLRPILMTTCTSVAGMLPLVLTPGSGSELYRGLGAVIVGGLVCATLFTLVIVPLLLSLVMREAAAEGDR</sequence>
<evidence type="ECO:0000256" key="1">
    <source>
        <dbReference type="SAM" id="Phobius"/>
    </source>
</evidence>
<keyword evidence="3" id="KW-1185">Reference proteome</keyword>
<dbReference type="SUPFAM" id="SSF82693">
    <property type="entry name" value="Multidrug efflux transporter AcrB pore domain, PN1, PN2, PC1 and PC2 subdomains"/>
    <property type="match status" value="2"/>
</dbReference>
<gene>
    <name evidence="2" type="ordered locus">PSMK_18270</name>
</gene>
<feature type="transmembrane region" description="Helical" evidence="1">
    <location>
        <begin position="1021"/>
        <end position="1045"/>
    </location>
</feature>
<keyword evidence="1" id="KW-1133">Transmembrane helix</keyword>
<feature type="transmembrane region" description="Helical" evidence="1">
    <location>
        <begin position="991"/>
        <end position="1014"/>
    </location>
</feature>
<accession>I0IFE8</accession>
<feature type="transmembrane region" description="Helical" evidence="1">
    <location>
        <begin position="368"/>
        <end position="385"/>
    </location>
</feature>
<organism evidence="2 3">
    <name type="scientific">Phycisphaera mikurensis (strain NBRC 102666 / KCTC 22515 / FYK2301M01)</name>
    <dbReference type="NCBI Taxonomy" id="1142394"/>
    <lineage>
        <taxon>Bacteria</taxon>
        <taxon>Pseudomonadati</taxon>
        <taxon>Planctomycetota</taxon>
        <taxon>Phycisphaerae</taxon>
        <taxon>Phycisphaerales</taxon>
        <taxon>Phycisphaeraceae</taxon>
        <taxon>Phycisphaera</taxon>
    </lineage>
</organism>
<dbReference type="PATRIC" id="fig|1142394.8.peg.1884"/>
<dbReference type="KEGG" id="phm:PSMK_18270"/>
<feature type="transmembrane region" description="Helical" evidence="1">
    <location>
        <begin position="415"/>
        <end position="431"/>
    </location>
</feature>
<dbReference type="Gene3D" id="1.20.1640.10">
    <property type="entry name" value="Multidrug efflux transporter AcrB transmembrane domain"/>
    <property type="match status" value="3"/>
</dbReference>
<dbReference type="Gene3D" id="3.30.70.1320">
    <property type="entry name" value="Multidrug efflux transporter AcrB pore domain like"/>
    <property type="match status" value="1"/>
</dbReference>
<protein>
    <submittedName>
        <fullName evidence="2">Efflux system inner membrane protein</fullName>
    </submittedName>
</protein>
<feature type="transmembrane region" description="Helical" evidence="1">
    <location>
        <begin position="392"/>
        <end position="409"/>
    </location>
</feature>
<dbReference type="AlphaFoldDB" id="I0IFE8"/>
<proteinExistence type="predicted"/>
<keyword evidence="1" id="KW-0472">Membrane</keyword>
<dbReference type="Gene3D" id="3.30.70.1440">
    <property type="entry name" value="Multidrug efflux transporter AcrB pore domain"/>
    <property type="match status" value="1"/>
</dbReference>
<feature type="transmembrane region" description="Helical" evidence="1">
    <location>
        <begin position="546"/>
        <end position="568"/>
    </location>
</feature>
<dbReference type="STRING" id="1142394.PSMK_18270"/>
<reference evidence="2 3" key="1">
    <citation type="submission" date="2012-02" db="EMBL/GenBank/DDBJ databases">
        <title>Complete genome sequence of Phycisphaera mikurensis NBRC 102666.</title>
        <authorList>
            <person name="Ankai A."/>
            <person name="Hosoyama A."/>
            <person name="Terui Y."/>
            <person name="Sekine M."/>
            <person name="Fukai R."/>
            <person name="Kato Y."/>
            <person name="Nakamura S."/>
            <person name="Yamada-Narita S."/>
            <person name="Kawakoshi A."/>
            <person name="Fukunaga Y."/>
            <person name="Yamazaki S."/>
            <person name="Fujita N."/>
        </authorList>
    </citation>
    <scope>NUCLEOTIDE SEQUENCE [LARGE SCALE GENOMIC DNA]</scope>
    <source>
        <strain evidence="3">NBRC 102666 / KCTC 22515 / FYK2301M01</strain>
    </source>
</reference>
<feature type="transmembrane region" description="Helical" evidence="1">
    <location>
        <begin position="614"/>
        <end position="636"/>
    </location>
</feature>
<dbReference type="PANTHER" id="PTHR32063:SF0">
    <property type="entry name" value="SWARMING MOTILITY PROTEIN SWRC"/>
    <property type="match status" value="1"/>
</dbReference>
<dbReference type="Gene3D" id="3.30.2090.10">
    <property type="entry name" value="Multidrug efflux transporter AcrB TolC docking domain, DN and DC subdomains"/>
    <property type="match status" value="2"/>
</dbReference>
<dbReference type="SUPFAM" id="SSF82714">
    <property type="entry name" value="Multidrug efflux transporter AcrB TolC docking domain, DN and DC subdomains"/>
    <property type="match status" value="2"/>
</dbReference>
<feature type="transmembrane region" description="Helical" evidence="1">
    <location>
        <begin position="514"/>
        <end position="534"/>
    </location>
</feature>
<dbReference type="Pfam" id="PF00873">
    <property type="entry name" value="ACR_tran"/>
    <property type="match status" value="3"/>
</dbReference>
<dbReference type="PANTHER" id="PTHR32063">
    <property type="match status" value="1"/>
</dbReference>
<keyword evidence="1" id="KW-0812">Transmembrane</keyword>
<evidence type="ECO:0000313" key="3">
    <source>
        <dbReference type="Proteomes" id="UP000007881"/>
    </source>
</evidence>
<evidence type="ECO:0000313" key="2">
    <source>
        <dbReference type="EMBL" id="BAM03986.1"/>
    </source>
</evidence>
<dbReference type="EMBL" id="AP012338">
    <property type="protein sequence ID" value="BAM03986.1"/>
    <property type="molecule type" value="Genomic_DNA"/>
</dbReference>